<evidence type="ECO:0000313" key="3">
    <source>
        <dbReference type="Proteomes" id="UP000198211"/>
    </source>
</evidence>
<proteinExistence type="predicted"/>
<comment type="caution">
    <text evidence="2">The sequence shown here is derived from an EMBL/GenBank/DDBJ whole genome shotgun (WGS) entry which is preliminary data.</text>
</comment>
<name>A0A225WDZ3_9STRA</name>
<dbReference type="Proteomes" id="UP000198211">
    <property type="component" value="Unassembled WGS sequence"/>
</dbReference>
<organism evidence="2 3">
    <name type="scientific">Phytophthora megakarya</name>
    <dbReference type="NCBI Taxonomy" id="4795"/>
    <lineage>
        <taxon>Eukaryota</taxon>
        <taxon>Sar</taxon>
        <taxon>Stramenopiles</taxon>
        <taxon>Oomycota</taxon>
        <taxon>Peronosporomycetes</taxon>
        <taxon>Peronosporales</taxon>
        <taxon>Peronosporaceae</taxon>
        <taxon>Phytophthora</taxon>
    </lineage>
</organism>
<gene>
    <name evidence="2" type="ORF">PHMEG_00011347</name>
</gene>
<evidence type="ECO:0000313" key="2">
    <source>
        <dbReference type="EMBL" id="OWZ15080.1"/>
    </source>
</evidence>
<dbReference type="EMBL" id="NBNE01001196">
    <property type="protein sequence ID" value="OWZ15080.1"/>
    <property type="molecule type" value="Genomic_DNA"/>
</dbReference>
<keyword evidence="3" id="KW-1185">Reference proteome</keyword>
<accession>A0A225WDZ3</accession>
<protein>
    <submittedName>
        <fullName evidence="2">Uncharacterized protein</fullName>
    </submittedName>
</protein>
<feature type="region of interest" description="Disordered" evidence="1">
    <location>
        <begin position="19"/>
        <end position="38"/>
    </location>
</feature>
<dbReference type="AlphaFoldDB" id="A0A225WDZ3"/>
<evidence type="ECO:0000256" key="1">
    <source>
        <dbReference type="SAM" id="MobiDB-lite"/>
    </source>
</evidence>
<reference evidence="3" key="1">
    <citation type="submission" date="2017-03" db="EMBL/GenBank/DDBJ databases">
        <title>Phytopthora megakarya and P. palmivora, two closely related causual agents of cacao black pod achieved similar genome size and gene model numbers by different mechanisms.</title>
        <authorList>
            <person name="Ali S."/>
            <person name="Shao J."/>
            <person name="Larry D.J."/>
            <person name="Kronmiller B."/>
            <person name="Shen D."/>
            <person name="Strem M.D."/>
            <person name="Melnick R.L."/>
            <person name="Guiltinan M.J."/>
            <person name="Tyler B.M."/>
            <person name="Meinhardt L.W."/>
            <person name="Bailey B.A."/>
        </authorList>
    </citation>
    <scope>NUCLEOTIDE SEQUENCE [LARGE SCALE GENOMIC DNA]</scope>
    <source>
        <strain evidence="3">zdho120</strain>
    </source>
</reference>
<sequence length="62" mass="7151">MVSRVNFCHNHIKHLGFSSRPVTESTISRPPMDKRNTTQQAKNLADLVEAEMLALYERKPKK</sequence>